<name>A0ABP5QGD4_9ACTN</name>
<evidence type="ECO:0000256" key="7">
    <source>
        <dbReference type="ARBA" id="ARBA00039386"/>
    </source>
</evidence>
<evidence type="ECO:0000256" key="8">
    <source>
        <dbReference type="ARBA" id="ARBA00046332"/>
    </source>
</evidence>
<organism evidence="10 11">
    <name type="scientific">Kitasatospora cystarginea</name>
    <dbReference type="NCBI Taxonomy" id="58350"/>
    <lineage>
        <taxon>Bacteria</taxon>
        <taxon>Bacillati</taxon>
        <taxon>Actinomycetota</taxon>
        <taxon>Actinomycetes</taxon>
        <taxon>Kitasatosporales</taxon>
        <taxon>Streptomycetaceae</taxon>
        <taxon>Kitasatospora</taxon>
    </lineage>
</organism>
<dbReference type="InterPro" id="IPR052371">
    <property type="entry name" value="BFD-associated_ferredoxin"/>
</dbReference>
<evidence type="ECO:0000256" key="3">
    <source>
        <dbReference type="ARBA" id="ARBA00022723"/>
    </source>
</evidence>
<comment type="caution">
    <text evidence="10">The sequence shown here is derived from an EMBL/GenBank/DDBJ whole genome shotgun (WGS) entry which is preliminary data.</text>
</comment>
<accession>A0ABP5QGD4</accession>
<dbReference type="InterPro" id="IPR007419">
    <property type="entry name" value="BFD-like_2Fe2S-bd_dom"/>
</dbReference>
<protein>
    <recommendedName>
        <fullName evidence="7">Bacterioferritin-associated ferredoxin</fullName>
    </recommendedName>
</protein>
<dbReference type="InterPro" id="IPR041854">
    <property type="entry name" value="BFD-like_2Fe2S-bd_dom_sf"/>
</dbReference>
<feature type="domain" description="BFD-like [2Fe-2S]-binding" evidence="9">
    <location>
        <begin position="8"/>
        <end position="56"/>
    </location>
</feature>
<gene>
    <name evidence="10" type="ORF">GCM10010430_13550</name>
</gene>
<dbReference type="Gene3D" id="1.10.10.1100">
    <property type="entry name" value="BFD-like [2Fe-2S]-binding domain"/>
    <property type="match status" value="1"/>
</dbReference>
<dbReference type="EMBL" id="BAAATR010000004">
    <property type="protein sequence ID" value="GAA2234111.1"/>
    <property type="molecule type" value="Genomic_DNA"/>
</dbReference>
<evidence type="ECO:0000256" key="6">
    <source>
        <dbReference type="ARBA" id="ARBA00023014"/>
    </source>
</evidence>
<evidence type="ECO:0000256" key="4">
    <source>
        <dbReference type="ARBA" id="ARBA00022982"/>
    </source>
</evidence>
<dbReference type="PANTHER" id="PTHR37424">
    <property type="entry name" value="BACTERIOFERRITIN-ASSOCIATED FERREDOXIN"/>
    <property type="match status" value="1"/>
</dbReference>
<keyword evidence="2" id="KW-0001">2Fe-2S</keyword>
<evidence type="ECO:0000259" key="9">
    <source>
        <dbReference type="Pfam" id="PF04324"/>
    </source>
</evidence>
<sequence>MFWTDDPVVCLCGGITERAILAALNEGITDLPSVREATGANQGCGDCLRDIEELLGEQG</sequence>
<keyword evidence="1" id="KW-0813">Transport</keyword>
<dbReference type="Proteomes" id="UP001500305">
    <property type="component" value="Unassembled WGS sequence"/>
</dbReference>
<keyword evidence="6" id="KW-0411">Iron-sulfur</keyword>
<keyword evidence="11" id="KW-1185">Reference proteome</keyword>
<dbReference type="Pfam" id="PF04324">
    <property type="entry name" value="Fer2_BFD"/>
    <property type="match status" value="1"/>
</dbReference>
<evidence type="ECO:0000256" key="2">
    <source>
        <dbReference type="ARBA" id="ARBA00022714"/>
    </source>
</evidence>
<reference evidence="11" key="1">
    <citation type="journal article" date="2019" name="Int. J. Syst. Evol. Microbiol.">
        <title>The Global Catalogue of Microorganisms (GCM) 10K type strain sequencing project: providing services to taxonomists for standard genome sequencing and annotation.</title>
        <authorList>
            <consortium name="The Broad Institute Genomics Platform"/>
            <consortium name="The Broad Institute Genome Sequencing Center for Infectious Disease"/>
            <person name="Wu L."/>
            <person name="Ma J."/>
        </authorList>
    </citation>
    <scope>NUCLEOTIDE SEQUENCE [LARGE SCALE GENOMIC DNA]</scope>
    <source>
        <strain evidence="11">JCM 7356</strain>
    </source>
</reference>
<keyword evidence="4" id="KW-0249">Electron transport</keyword>
<keyword evidence="3" id="KW-0479">Metal-binding</keyword>
<comment type="similarity">
    <text evidence="8">Belongs to the Bfd family.</text>
</comment>
<dbReference type="RefSeq" id="WP_344635297.1">
    <property type="nucleotide sequence ID" value="NZ_BAAATR010000004.1"/>
</dbReference>
<dbReference type="PANTHER" id="PTHR37424:SF1">
    <property type="entry name" value="BACTERIOFERRITIN-ASSOCIATED FERREDOXIN"/>
    <property type="match status" value="1"/>
</dbReference>
<evidence type="ECO:0000313" key="10">
    <source>
        <dbReference type="EMBL" id="GAA2234111.1"/>
    </source>
</evidence>
<proteinExistence type="inferred from homology"/>
<evidence type="ECO:0000256" key="1">
    <source>
        <dbReference type="ARBA" id="ARBA00022448"/>
    </source>
</evidence>
<keyword evidence="5" id="KW-0408">Iron</keyword>
<evidence type="ECO:0000313" key="11">
    <source>
        <dbReference type="Proteomes" id="UP001500305"/>
    </source>
</evidence>
<evidence type="ECO:0000256" key="5">
    <source>
        <dbReference type="ARBA" id="ARBA00023004"/>
    </source>
</evidence>